<accession>A0ABR7KSA5</accession>
<evidence type="ECO:0000256" key="1">
    <source>
        <dbReference type="SAM" id="Phobius"/>
    </source>
</evidence>
<comment type="caution">
    <text evidence="2">The sequence shown here is derived from an EMBL/GenBank/DDBJ whole genome shotgun (WGS) entry which is preliminary data.</text>
</comment>
<evidence type="ECO:0000313" key="2">
    <source>
        <dbReference type="EMBL" id="MBC6110942.1"/>
    </source>
</evidence>
<dbReference type="RefSeq" id="WP_187071406.1">
    <property type="nucleotide sequence ID" value="NZ_JACRYL010000008.1"/>
</dbReference>
<feature type="transmembrane region" description="Helical" evidence="1">
    <location>
        <begin position="12"/>
        <end position="30"/>
    </location>
</feature>
<keyword evidence="3" id="KW-1185">Reference proteome</keyword>
<keyword evidence="1" id="KW-1133">Transmembrane helix</keyword>
<organism evidence="2 3">
    <name type="scientific">Pedobacter fastidiosus</name>
    <dbReference type="NCBI Taxonomy" id="2765361"/>
    <lineage>
        <taxon>Bacteria</taxon>
        <taxon>Pseudomonadati</taxon>
        <taxon>Bacteroidota</taxon>
        <taxon>Sphingobacteriia</taxon>
        <taxon>Sphingobacteriales</taxon>
        <taxon>Sphingobacteriaceae</taxon>
        <taxon>Pedobacter</taxon>
    </lineage>
</organism>
<proteinExistence type="predicted"/>
<dbReference type="Proteomes" id="UP000652755">
    <property type="component" value="Unassembled WGS sequence"/>
</dbReference>
<gene>
    <name evidence="2" type="ORF">H7U22_10955</name>
</gene>
<reference evidence="2 3" key="1">
    <citation type="submission" date="2020-08" db="EMBL/GenBank/DDBJ databases">
        <authorList>
            <person name="Sun Q."/>
            <person name="Inoue M."/>
        </authorList>
    </citation>
    <scope>NUCLEOTIDE SEQUENCE [LARGE SCALE GENOMIC DNA]</scope>
    <source>
        <strain evidence="2 3">CCM 8938</strain>
    </source>
</reference>
<keyword evidence="1" id="KW-0812">Transmembrane</keyword>
<sequence length="75" mass="9214">MFFTNLFFGMDFLWWILWSALLVWIFLVPYDIPGQRNRKRSAMHILQERFAKGAIDLKEYERNKKILDRDKMEQS</sequence>
<name>A0ABR7KSA5_9SPHI</name>
<keyword evidence="1" id="KW-0472">Membrane</keyword>
<dbReference type="EMBL" id="JACRYL010000008">
    <property type="protein sequence ID" value="MBC6110942.1"/>
    <property type="molecule type" value="Genomic_DNA"/>
</dbReference>
<protein>
    <submittedName>
        <fullName evidence="2">SHOCT domain-containing protein</fullName>
    </submittedName>
</protein>
<evidence type="ECO:0000313" key="3">
    <source>
        <dbReference type="Proteomes" id="UP000652755"/>
    </source>
</evidence>